<keyword evidence="3 6" id="KW-0812">Transmembrane</keyword>
<feature type="transmembrane region" description="Helical" evidence="6">
    <location>
        <begin position="199"/>
        <end position="217"/>
    </location>
</feature>
<evidence type="ECO:0000256" key="4">
    <source>
        <dbReference type="ARBA" id="ARBA00022989"/>
    </source>
</evidence>
<keyword evidence="4 6" id="KW-1133">Transmembrane helix</keyword>
<feature type="transmembrane region" description="Helical" evidence="6">
    <location>
        <begin position="81"/>
        <end position="99"/>
    </location>
</feature>
<feature type="transmembrane region" description="Helical" evidence="6">
    <location>
        <begin position="286"/>
        <end position="305"/>
    </location>
</feature>
<evidence type="ECO:0000259" key="7">
    <source>
        <dbReference type="Pfam" id="PF00892"/>
    </source>
</evidence>
<dbReference type="PANTHER" id="PTHR32322">
    <property type="entry name" value="INNER MEMBRANE TRANSPORTER"/>
    <property type="match status" value="1"/>
</dbReference>
<evidence type="ECO:0000256" key="6">
    <source>
        <dbReference type="SAM" id="Phobius"/>
    </source>
</evidence>
<evidence type="ECO:0000256" key="1">
    <source>
        <dbReference type="ARBA" id="ARBA00004141"/>
    </source>
</evidence>
<keyword evidence="5 6" id="KW-0472">Membrane</keyword>
<evidence type="ECO:0000256" key="5">
    <source>
        <dbReference type="ARBA" id="ARBA00023136"/>
    </source>
</evidence>
<feature type="domain" description="EamA" evidence="7">
    <location>
        <begin position="168"/>
        <end position="302"/>
    </location>
</feature>
<feature type="transmembrane region" description="Helical" evidence="6">
    <location>
        <begin position="262"/>
        <end position="280"/>
    </location>
</feature>
<feature type="transmembrane region" description="Helical" evidence="6">
    <location>
        <begin position="136"/>
        <end position="155"/>
    </location>
</feature>
<accession>A0A0S4V126</accession>
<feature type="transmembrane region" description="Helical" evidence="6">
    <location>
        <begin position="21"/>
        <end position="41"/>
    </location>
</feature>
<comment type="similarity">
    <text evidence="2">Belongs to the EamA transporter family.</text>
</comment>
<dbReference type="PANTHER" id="PTHR32322:SF2">
    <property type="entry name" value="EAMA DOMAIN-CONTAINING PROTEIN"/>
    <property type="match status" value="1"/>
</dbReference>
<evidence type="ECO:0000313" key="8">
    <source>
        <dbReference type="EMBL" id="CUV27777.1"/>
    </source>
</evidence>
<gene>
    <name evidence="8" type="ORF">RUN1985_v1_100106</name>
</gene>
<feature type="domain" description="EamA" evidence="7">
    <location>
        <begin position="23"/>
        <end position="151"/>
    </location>
</feature>
<feature type="transmembrane region" description="Helical" evidence="6">
    <location>
        <begin position="167"/>
        <end position="187"/>
    </location>
</feature>
<feature type="transmembrane region" description="Helical" evidence="6">
    <location>
        <begin position="105"/>
        <end position="124"/>
    </location>
</feature>
<dbReference type="InterPro" id="IPR037185">
    <property type="entry name" value="EmrE-like"/>
</dbReference>
<dbReference type="GO" id="GO:0016020">
    <property type="term" value="C:membrane"/>
    <property type="evidence" value="ECO:0007669"/>
    <property type="project" value="UniProtKB-SubCell"/>
</dbReference>
<comment type="subcellular location">
    <subcellularLocation>
        <location evidence="1">Membrane</location>
        <topology evidence="1">Multi-pass membrane protein</topology>
    </subcellularLocation>
</comment>
<reference evidence="8" key="1">
    <citation type="submission" date="2015-10" db="EMBL/GenBank/DDBJ databases">
        <authorList>
            <person name="Gilbert D.G."/>
        </authorList>
    </citation>
    <scope>NUCLEOTIDE SEQUENCE</scope>
    <source>
        <strain evidence="8">Phyl III-seqv23</strain>
    </source>
</reference>
<dbReference type="EMBL" id="LN899824">
    <property type="protein sequence ID" value="CUV27777.1"/>
    <property type="molecule type" value="Genomic_DNA"/>
</dbReference>
<dbReference type="AlphaFoldDB" id="A0A0S4V126"/>
<evidence type="ECO:0000256" key="2">
    <source>
        <dbReference type="ARBA" id="ARBA00007362"/>
    </source>
</evidence>
<dbReference type="Pfam" id="PF00892">
    <property type="entry name" value="EamA"/>
    <property type="match status" value="2"/>
</dbReference>
<name>A0A0S4V126_RALSL</name>
<protein>
    <submittedName>
        <fullName evidence="8">Putative transmembrane protein</fullName>
    </submittedName>
</protein>
<dbReference type="InterPro" id="IPR000620">
    <property type="entry name" value="EamA_dom"/>
</dbReference>
<dbReference type="SUPFAM" id="SSF103481">
    <property type="entry name" value="Multidrug resistance efflux transporter EmrE"/>
    <property type="match status" value="2"/>
</dbReference>
<feature type="transmembrane region" description="Helical" evidence="6">
    <location>
        <begin position="47"/>
        <end position="69"/>
    </location>
</feature>
<sequence length="309" mass="32235">MGHMTSIASPAQAATHDASQWTSALYILVGASVWGISWYPYRLLAGWGLGSLLASAMTGAAATIVAAVALRRHFHTFRWSWLIPALGLVAGVTNAGFVWSTVHGTVMRVLLLFYLTPLWTALLARLWLHERLGARGAALLVVALCGAGLMLGAGNAGMPWPGTAAEWSGVVAGLAFACNNVLARLVGQRLPTMRAELRTVVVFAGSALVGLPAAIWLDGVQALPDALATADVWLLVGGMAAVLVAGNTLVQRGLQRLPANRAALLMLFEIVVAAASSAWLTAERLSAQEMAGGACIILAGVLSGLSRRK</sequence>
<evidence type="ECO:0000256" key="3">
    <source>
        <dbReference type="ARBA" id="ARBA00022692"/>
    </source>
</evidence>
<organism evidence="8">
    <name type="scientific">Ralstonia solanacearum</name>
    <name type="common">Pseudomonas solanacearum</name>
    <dbReference type="NCBI Taxonomy" id="305"/>
    <lineage>
        <taxon>Bacteria</taxon>
        <taxon>Pseudomonadati</taxon>
        <taxon>Pseudomonadota</taxon>
        <taxon>Betaproteobacteria</taxon>
        <taxon>Burkholderiales</taxon>
        <taxon>Burkholderiaceae</taxon>
        <taxon>Ralstonia</taxon>
        <taxon>Ralstonia solanacearum species complex</taxon>
    </lineage>
</organism>
<proteinExistence type="inferred from homology"/>
<dbReference type="InterPro" id="IPR050638">
    <property type="entry name" value="AA-Vitamin_Transporters"/>
</dbReference>
<feature type="transmembrane region" description="Helical" evidence="6">
    <location>
        <begin position="232"/>
        <end position="250"/>
    </location>
</feature>